<dbReference type="InterPro" id="IPR029016">
    <property type="entry name" value="GAF-like_dom_sf"/>
</dbReference>
<keyword evidence="4" id="KW-0418">Kinase</keyword>
<dbReference type="InterPro" id="IPR036890">
    <property type="entry name" value="HATPase_C_sf"/>
</dbReference>
<dbReference type="Proteomes" id="UP000287352">
    <property type="component" value="Unassembled WGS sequence"/>
</dbReference>
<name>A0A401ZW32_9CHLR</name>
<dbReference type="GO" id="GO:0000160">
    <property type="term" value="P:phosphorelay signal transduction system"/>
    <property type="evidence" value="ECO:0007669"/>
    <property type="project" value="UniProtKB-KW"/>
</dbReference>
<feature type="transmembrane region" description="Helical" evidence="6">
    <location>
        <begin position="282"/>
        <end position="304"/>
    </location>
</feature>
<dbReference type="InterPro" id="IPR050482">
    <property type="entry name" value="Sensor_HK_TwoCompSys"/>
</dbReference>
<feature type="transmembrane region" description="Helical" evidence="6">
    <location>
        <begin position="249"/>
        <end position="270"/>
    </location>
</feature>
<evidence type="ECO:0000256" key="2">
    <source>
        <dbReference type="ARBA" id="ARBA00012438"/>
    </source>
</evidence>
<dbReference type="RefSeq" id="WP_126578535.1">
    <property type="nucleotide sequence ID" value="NZ_BIFR01000001.1"/>
</dbReference>
<feature type="transmembrane region" description="Helical" evidence="6">
    <location>
        <begin position="225"/>
        <end position="243"/>
    </location>
</feature>
<keyword evidence="6" id="KW-1133">Transmembrane helix</keyword>
<protein>
    <recommendedName>
        <fullName evidence="2">histidine kinase</fullName>
        <ecNumber evidence="2">2.7.13.3</ecNumber>
    </recommendedName>
</protein>
<evidence type="ECO:0000256" key="6">
    <source>
        <dbReference type="SAM" id="Phobius"/>
    </source>
</evidence>
<dbReference type="EC" id="2.7.13.3" evidence="2"/>
<organism evidence="8 9">
    <name type="scientific">Tengunoibacter tsumagoiensis</name>
    <dbReference type="NCBI Taxonomy" id="2014871"/>
    <lineage>
        <taxon>Bacteria</taxon>
        <taxon>Bacillati</taxon>
        <taxon>Chloroflexota</taxon>
        <taxon>Ktedonobacteria</taxon>
        <taxon>Ktedonobacterales</taxon>
        <taxon>Dictyobacteraceae</taxon>
        <taxon>Tengunoibacter</taxon>
    </lineage>
</organism>
<reference evidence="9" key="1">
    <citation type="submission" date="2018-12" db="EMBL/GenBank/DDBJ databases">
        <title>Tengunoibacter tsumagoiensis gen. nov., sp. nov., Dictyobacter kobayashii sp. nov., D. alpinus sp. nov., and D. joshuensis sp. nov. and description of Dictyobacteraceae fam. nov. within the order Ktedonobacterales isolated from Tengu-no-mugimeshi.</title>
        <authorList>
            <person name="Wang C.M."/>
            <person name="Zheng Y."/>
            <person name="Sakai Y."/>
            <person name="Toyoda A."/>
            <person name="Minakuchi Y."/>
            <person name="Abe K."/>
            <person name="Yokota A."/>
            <person name="Yabe S."/>
        </authorList>
    </citation>
    <scope>NUCLEOTIDE SEQUENCE [LARGE SCALE GENOMIC DNA]</scope>
    <source>
        <strain evidence="9">Uno3</strain>
    </source>
</reference>
<keyword evidence="3" id="KW-0808">Transferase</keyword>
<feature type="transmembrane region" description="Helical" evidence="6">
    <location>
        <begin position="128"/>
        <end position="147"/>
    </location>
</feature>
<keyword evidence="9" id="KW-1185">Reference proteome</keyword>
<dbReference type="PANTHER" id="PTHR24421:SF10">
    <property type="entry name" value="NITRATE_NITRITE SENSOR PROTEIN NARQ"/>
    <property type="match status" value="1"/>
</dbReference>
<dbReference type="SUPFAM" id="SSF55874">
    <property type="entry name" value="ATPase domain of HSP90 chaperone/DNA topoisomerase II/histidine kinase"/>
    <property type="match status" value="1"/>
</dbReference>
<accession>A0A401ZW32</accession>
<dbReference type="Gene3D" id="3.30.450.40">
    <property type="match status" value="1"/>
</dbReference>
<proteinExistence type="predicted"/>
<evidence type="ECO:0000256" key="4">
    <source>
        <dbReference type="ARBA" id="ARBA00022777"/>
    </source>
</evidence>
<dbReference type="AlphaFoldDB" id="A0A401ZW32"/>
<comment type="catalytic activity">
    <reaction evidence="1">
        <text>ATP + protein L-histidine = ADP + protein N-phospho-L-histidine.</text>
        <dbReference type="EC" id="2.7.13.3"/>
    </reaction>
</comment>
<feature type="transmembrane region" description="Helical" evidence="6">
    <location>
        <begin position="324"/>
        <end position="344"/>
    </location>
</feature>
<evidence type="ECO:0000313" key="8">
    <source>
        <dbReference type="EMBL" id="GCE10980.1"/>
    </source>
</evidence>
<feature type="domain" description="Histidine kinase/HSP90-like ATPase" evidence="7">
    <location>
        <begin position="712"/>
        <end position="799"/>
    </location>
</feature>
<evidence type="ECO:0000256" key="3">
    <source>
        <dbReference type="ARBA" id="ARBA00022679"/>
    </source>
</evidence>
<keyword evidence="6" id="KW-0812">Transmembrane</keyword>
<keyword evidence="5" id="KW-0902">Two-component regulatory system</keyword>
<dbReference type="PANTHER" id="PTHR24421">
    <property type="entry name" value="NITRATE/NITRITE SENSOR PROTEIN NARX-RELATED"/>
    <property type="match status" value="1"/>
</dbReference>
<feature type="transmembrane region" description="Helical" evidence="6">
    <location>
        <begin position="180"/>
        <end position="204"/>
    </location>
</feature>
<keyword evidence="6" id="KW-0472">Membrane</keyword>
<dbReference type="SUPFAM" id="SSF55781">
    <property type="entry name" value="GAF domain-like"/>
    <property type="match status" value="1"/>
</dbReference>
<feature type="transmembrane region" description="Helical" evidence="6">
    <location>
        <begin position="154"/>
        <end position="174"/>
    </location>
</feature>
<dbReference type="CDD" id="cd16917">
    <property type="entry name" value="HATPase_UhpB-NarQ-NarX-like"/>
    <property type="match status" value="1"/>
</dbReference>
<dbReference type="OrthoDB" id="138946at2"/>
<evidence type="ECO:0000259" key="7">
    <source>
        <dbReference type="Pfam" id="PF02518"/>
    </source>
</evidence>
<evidence type="ECO:0000313" key="9">
    <source>
        <dbReference type="Proteomes" id="UP000287352"/>
    </source>
</evidence>
<dbReference type="InterPro" id="IPR003594">
    <property type="entry name" value="HATPase_dom"/>
</dbReference>
<dbReference type="GO" id="GO:0004673">
    <property type="term" value="F:protein histidine kinase activity"/>
    <property type="evidence" value="ECO:0007669"/>
    <property type="project" value="UniProtKB-EC"/>
</dbReference>
<feature type="transmembrane region" description="Helical" evidence="6">
    <location>
        <begin position="17"/>
        <end position="39"/>
    </location>
</feature>
<gene>
    <name evidence="8" type="ORF">KTT_08390</name>
</gene>
<feature type="transmembrane region" description="Helical" evidence="6">
    <location>
        <begin position="395"/>
        <end position="415"/>
    </location>
</feature>
<evidence type="ECO:0000256" key="1">
    <source>
        <dbReference type="ARBA" id="ARBA00000085"/>
    </source>
</evidence>
<evidence type="ECO:0000256" key="5">
    <source>
        <dbReference type="ARBA" id="ARBA00023012"/>
    </source>
</evidence>
<dbReference type="EMBL" id="BIFR01000001">
    <property type="protein sequence ID" value="GCE10980.1"/>
    <property type="molecule type" value="Genomic_DNA"/>
</dbReference>
<feature type="transmembrane region" description="Helical" evidence="6">
    <location>
        <begin position="364"/>
        <end position="383"/>
    </location>
</feature>
<sequence>MSRSTFIHVIQNFNHRVVIVLLGLIFQVGVILLLTLVALQPQLSLTQLDAVAGQPGLCRVVRIPPLTDAWMQNLQPGTLIRVLPDPLSQKVPSCHQNTHAIQGITINTAIPNEIIIDNTALTFNSIDIALTSFLTIIFTVAGAAIFLRAQDRPTAHVAYALFCSVALMCSLFNFHGLHSIWVGLLSFIVLMMTSGLSTTFVCLFPHPQSQRLRTRSRSFLPYLPLLVGIAISLMGLLTFIVLPSIRRELFFATLLYNFSCIIVVVWVLFWGIRALTHNEQQIARMVMIGVTFLLIITVLSLGFTPPDPRTSHGFFPADPFTHQSILPLLPFPLVVLPIICDYALFRHQLLGVTSLLSRQAMRVLLWILLASVFIIPTTILLHSSGSNGFRLTQDLYDYLFAGLMAMSLWLFPLVWNKVRDVGDHVFYHDFYQYNRSLSEMSTELTNLQGLEAISSFLLPRLAQLLNTSDVVLFIRAISQNEMRYRHEDESETTHSWHIYRIDGHEGLSASQLVSIADQALNVCTERSNEPLLIEDTLLVALYAESTISGFLCLSPKKNLEPYDRQDKSFLTTLAAQLSVLEANNRYLVQAQEQAQQMTALSHRVVFAQEAERRHLALDLHDDVLQEAMLLVRQLSDASTMSDVADVMPLARSVVTNLRRTCLALRPSLLDELGLAEALRWLANQTMQMSGRKFQIELRYLGSITQRFPVPVELALYRVAQEALNNIVKHAQATHVILCLRFTQQGRITLTILDNGQGFKPGRLPIESLGLVGMHERMGAVGGHIHLRTSPGRGVIIRATYQSNETSTHLVPTMTMLDLVNVDHEAPLAGLQQKRA</sequence>
<dbReference type="Pfam" id="PF02518">
    <property type="entry name" value="HATPase_c"/>
    <property type="match status" value="1"/>
</dbReference>
<comment type="caution">
    <text evidence="8">The sequence shown here is derived from an EMBL/GenBank/DDBJ whole genome shotgun (WGS) entry which is preliminary data.</text>
</comment>
<dbReference type="Gene3D" id="3.30.565.10">
    <property type="entry name" value="Histidine kinase-like ATPase, C-terminal domain"/>
    <property type="match status" value="1"/>
</dbReference>